<keyword evidence="2" id="KW-0456">Lyase</keyword>
<dbReference type="GO" id="GO:0006635">
    <property type="term" value="P:fatty acid beta-oxidation"/>
    <property type="evidence" value="ECO:0007669"/>
    <property type="project" value="TreeGrafter"/>
</dbReference>
<dbReference type="Pfam" id="PF00378">
    <property type="entry name" value="ECH_1"/>
    <property type="match status" value="1"/>
</dbReference>
<dbReference type="PROSITE" id="PS00166">
    <property type="entry name" value="ENOYL_COA_HYDRATASE"/>
    <property type="match status" value="1"/>
</dbReference>
<dbReference type="InterPro" id="IPR018376">
    <property type="entry name" value="Enoyl-CoA_hyd/isom_CS"/>
</dbReference>
<accession>A0A8D5JNU5</accession>
<dbReference type="AlphaFoldDB" id="A0A8D5JNU5"/>
<dbReference type="EMBL" id="AP024086">
    <property type="protein sequence ID" value="BCL60530.1"/>
    <property type="molecule type" value="Genomic_DNA"/>
</dbReference>
<dbReference type="CDD" id="cd06558">
    <property type="entry name" value="crotonase-like"/>
    <property type="match status" value="1"/>
</dbReference>
<proteinExistence type="inferred from homology"/>
<organism evidence="4 5">
    <name type="scientific">Desulfomarina profundi</name>
    <dbReference type="NCBI Taxonomy" id="2772557"/>
    <lineage>
        <taxon>Bacteria</taxon>
        <taxon>Pseudomonadati</taxon>
        <taxon>Thermodesulfobacteriota</taxon>
        <taxon>Desulfobulbia</taxon>
        <taxon>Desulfobulbales</taxon>
        <taxon>Desulfobulbaceae</taxon>
        <taxon>Desulfomarina</taxon>
    </lineage>
</organism>
<evidence type="ECO:0000256" key="3">
    <source>
        <dbReference type="RuleBase" id="RU003707"/>
    </source>
</evidence>
<evidence type="ECO:0000313" key="5">
    <source>
        <dbReference type="Proteomes" id="UP000826725"/>
    </source>
</evidence>
<comment type="similarity">
    <text evidence="1 3">Belongs to the enoyl-CoA hydratase/isomerase family.</text>
</comment>
<dbReference type="PANTHER" id="PTHR11941">
    <property type="entry name" value="ENOYL-COA HYDRATASE-RELATED"/>
    <property type="match status" value="1"/>
</dbReference>
<dbReference type="GO" id="GO:0016836">
    <property type="term" value="F:hydro-lyase activity"/>
    <property type="evidence" value="ECO:0007669"/>
    <property type="project" value="UniProtKB-ARBA"/>
</dbReference>
<evidence type="ECO:0000256" key="2">
    <source>
        <dbReference type="ARBA" id="ARBA00023239"/>
    </source>
</evidence>
<keyword evidence="5" id="KW-1185">Reference proteome</keyword>
<dbReference type="Proteomes" id="UP000826725">
    <property type="component" value="Chromosome"/>
</dbReference>
<evidence type="ECO:0000256" key="1">
    <source>
        <dbReference type="ARBA" id="ARBA00005254"/>
    </source>
</evidence>
<gene>
    <name evidence="4" type="ORF">DGMP_12230</name>
</gene>
<sequence length="260" mass="27830">MSWKNIEKNVESGVATVSINRPKALNALNNETLVELLACFNSIAADREILVVILTGGGDKSFVAGADISFMEGLAPREAREFGKLGHEVLGVIENLRQPVIAAVNGFALGGGCELALACDMRIASDRAKFGQPEVNLGVIPGFGGTQRLPRLVGKGQANELLFSGKMIDAAEAERIGLVNRVVPHETLMGECRSLAEMICSRSPVAVQLCKDAVNNGIEMDLQRGCGYEVDLFSLCFTSGDQKEGMEAFLGKRKPEFTGK</sequence>
<name>A0A8D5JNU5_9BACT</name>
<evidence type="ECO:0000313" key="4">
    <source>
        <dbReference type="EMBL" id="BCL60530.1"/>
    </source>
</evidence>
<protein>
    <submittedName>
        <fullName evidence="4">Crotonase</fullName>
    </submittedName>
</protein>
<dbReference type="PANTHER" id="PTHR11941:SF54">
    <property type="entry name" value="ENOYL-COA HYDRATASE, MITOCHONDRIAL"/>
    <property type="match status" value="1"/>
</dbReference>
<dbReference type="InterPro" id="IPR001753">
    <property type="entry name" value="Enoyl-CoA_hydra/iso"/>
</dbReference>
<dbReference type="RefSeq" id="WP_228856651.1">
    <property type="nucleotide sequence ID" value="NZ_AP024086.1"/>
</dbReference>
<dbReference type="FunFam" id="3.90.226.10:FF:000009">
    <property type="entry name" value="Carnitinyl-CoA dehydratase"/>
    <property type="match status" value="1"/>
</dbReference>
<dbReference type="FunFam" id="1.10.12.10:FF:000001">
    <property type="entry name" value="Probable enoyl-CoA hydratase, mitochondrial"/>
    <property type="match status" value="1"/>
</dbReference>
<dbReference type="KEGG" id="dbk:DGMP_12230"/>
<reference evidence="4" key="1">
    <citation type="submission" date="2020-09" db="EMBL/GenBank/DDBJ databases">
        <title>Desulfogranum mesoprofundum gen. nov., sp. nov., a novel mesophilic, sulfate-reducing chemolithoautotroph isolated from a deep-sea hydrothermal vent chimney in the Suiyo Seamount.</title>
        <authorList>
            <person name="Hashimoto Y."/>
            <person name="Nakagawa S."/>
        </authorList>
    </citation>
    <scope>NUCLEOTIDE SEQUENCE</scope>
    <source>
        <strain evidence="4">KT2</strain>
    </source>
</reference>